<dbReference type="AlphaFoldDB" id="A0A4Z0RH71"/>
<reference evidence="3 4" key="2">
    <citation type="journal article" date="2021" name="Int. J. Food Microbiol.">
        <title>Safety demonstration of a microbial species for use in the food chain: Weissella confusa.</title>
        <authorList>
            <person name="Bourdichon F."/>
            <person name="Patrone V."/>
            <person name="Fontana A."/>
            <person name="Milani G."/>
            <person name="Morelli L."/>
        </authorList>
    </citation>
    <scope>NUCLEOTIDE SEQUENCE [LARGE SCALE GENOMIC DNA]</scope>
    <source>
        <strain evidence="2">CCUG 30943</strain>
        <strain evidence="3 4">CCUG 43002</strain>
    </source>
</reference>
<gene>
    <name evidence="3" type="ORF">HAU20_06255</name>
    <name evidence="2" type="ORF">HAU43_04450</name>
</gene>
<keyword evidence="4" id="KW-1185">Reference proteome</keyword>
<accession>A0A4Z0RH71</accession>
<protein>
    <submittedName>
        <fullName evidence="3">FAD/NAD(P)-binding protein</fullName>
    </submittedName>
</protein>
<dbReference type="GeneID" id="57977940"/>
<organism evidence="3 4">
    <name type="scientific">Weissella confusa</name>
    <name type="common">Lactobacillus confusus</name>
    <dbReference type="NCBI Taxonomy" id="1583"/>
    <lineage>
        <taxon>Bacteria</taxon>
        <taxon>Bacillati</taxon>
        <taxon>Bacillota</taxon>
        <taxon>Bacilli</taxon>
        <taxon>Lactobacillales</taxon>
        <taxon>Lactobacillaceae</taxon>
        <taxon>Weissella</taxon>
    </lineage>
</organism>
<dbReference type="PANTHER" id="PTHR40254:SF1">
    <property type="entry name" value="BLR0577 PROTEIN"/>
    <property type="match status" value="1"/>
</dbReference>
<comment type="caution">
    <text evidence="3">The sequence shown here is derived from an EMBL/GenBank/DDBJ whole genome shotgun (WGS) entry which is preliminary data.</text>
</comment>
<dbReference type="PANTHER" id="PTHR40254">
    <property type="entry name" value="BLR0577 PROTEIN"/>
    <property type="match status" value="1"/>
</dbReference>
<dbReference type="Proteomes" id="UP000808038">
    <property type="component" value="Unassembled WGS sequence"/>
</dbReference>
<proteinExistence type="predicted"/>
<evidence type="ECO:0000313" key="4">
    <source>
        <dbReference type="Proteomes" id="UP000728106"/>
    </source>
</evidence>
<name>A0A4Z0RH71_WEICO</name>
<dbReference type="EMBL" id="JAAOCP010000006">
    <property type="protein sequence ID" value="MBJ7638989.1"/>
    <property type="molecule type" value="Genomic_DNA"/>
</dbReference>
<reference evidence="3" key="1">
    <citation type="submission" date="2020-02" db="EMBL/GenBank/DDBJ databases">
        <authorList>
            <person name="Fontana A."/>
            <person name="Patrone V."/>
            <person name="Morelli L."/>
        </authorList>
    </citation>
    <scope>NUCLEOTIDE SEQUENCE</scope>
    <source>
        <strain evidence="2">CCUG 30943</strain>
        <strain evidence="3">CCUG 43002</strain>
    </source>
</reference>
<evidence type="ECO:0000313" key="2">
    <source>
        <dbReference type="EMBL" id="MBJ7632339.1"/>
    </source>
</evidence>
<dbReference type="InterPro" id="IPR036188">
    <property type="entry name" value="FAD/NAD-bd_sf"/>
</dbReference>
<evidence type="ECO:0000259" key="1">
    <source>
        <dbReference type="Pfam" id="PF13454"/>
    </source>
</evidence>
<dbReference type="RefSeq" id="WP_004560188.1">
    <property type="nucleotide sequence ID" value="NZ_ALXH01000152.1"/>
</dbReference>
<dbReference type="SUPFAM" id="SSF51905">
    <property type="entry name" value="FAD/NAD(P)-binding domain"/>
    <property type="match status" value="1"/>
</dbReference>
<dbReference type="OrthoDB" id="6309046at2"/>
<dbReference type="InterPro" id="IPR038732">
    <property type="entry name" value="HpyO/CreE_NAD-binding"/>
</dbReference>
<evidence type="ECO:0000313" key="3">
    <source>
        <dbReference type="EMBL" id="MBJ7638989.1"/>
    </source>
</evidence>
<dbReference type="InterPro" id="IPR052189">
    <property type="entry name" value="L-asp_N-monooxygenase_NS-form"/>
</dbReference>
<sequence>MNIALVGAGPRNLTLVERLMAHAKKTTDPVDITLYDPFPIGGRVWNPDQDPTFLMNTVTQQLTLFTDPSVPNHASTALYGPNFYEWAVTYGKEYVKMHNFENEAYFLDELTRINPNRFTSRALFGVYSQWFFEHLGAHVPANVTLSYERKSVADVVKNGDEYTVTLDDNSSVKADHVVMALGHVDNDLDDEQKVFAAAADENADLLYVAPTHPSEADLDAVPAREKVVLRGLGLSFFDYIAKLTISRGGRFSRDNNGVLYYLPSGKEPHMIAGSRKGLPMHARGVNQKVEAEGYQPKFFTNENLDALAAKSNGQVSYDEFFTLLRKELEYKHYQNTINDLGVTWPFNAETFMNALAESDNLNETARKFGISEEYIMDWERILNPVNDVPAEVEYSDFMMNYLTWDINDAYQGNNDAPYAGAFDMLRDVRGIIRHYLDAGYLSADEYAKFLSKFNPFNSLISVGPPVLRVEQMRALIEAGVLTIAGPGLAVTVQDDHYLATDNRGNSWTVNNLVEARLFSVSLANSVNPLVANLRDRGVLSAAEYTKADGSTYVVGGTRMNKETLVVIDENDNEVDGLYVWGVPTEGWSWFTTFAPRSGVNDKNLRDAENIAHHIFG</sequence>
<dbReference type="Proteomes" id="UP000728106">
    <property type="component" value="Unassembled WGS sequence"/>
</dbReference>
<feature type="domain" description="FAD-dependent urate hydroxylase HpyO/Asp monooxygenase CreE-like FAD/NAD(P)-binding" evidence="1">
    <location>
        <begin position="4"/>
        <end position="183"/>
    </location>
</feature>
<dbReference type="EMBL" id="JAAOCX010000004">
    <property type="protein sequence ID" value="MBJ7632339.1"/>
    <property type="molecule type" value="Genomic_DNA"/>
</dbReference>
<dbReference type="Pfam" id="PF13454">
    <property type="entry name" value="NAD_binding_9"/>
    <property type="match status" value="1"/>
</dbReference>
<dbReference type="Gene3D" id="3.50.50.60">
    <property type="entry name" value="FAD/NAD(P)-binding domain"/>
    <property type="match status" value="1"/>
</dbReference>